<feature type="region of interest" description="Disordered" evidence="1">
    <location>
        <begin position="396"/>
        <end position="437"/>
    </location>
</feature>
<dbReference type="Proteomes" id="UP000318384">
    <property type="component" value="Chromosome"/>
</dbReference>
<sequence length="437" mass="51298">MKPRSSKNNRRRSKEPSQSASRQPALWSRSLRAVGFGIGTVICVMVLLGASGQNEDQETENRKKIEAMTPAERAQLKRNYEKFQKLSAKEKQRFRELHSATRSQPELNRVMRSYCDWVKTLTPWEQEDLRNETDPKERLKLIRKFRSQQIDPKRRSDLRSYIAMSKFLNLDSRDPRRMGLMWVQPPPPELFEEVIGIIDQNLTGAEKKPKVKKQSTDFAYSVAVLERTLRLKHQKGDSGGVEWSHPEVLNQIHQLFEAHHYSIRDPKLQHGFKLQLRGNRNDLRKTQVSLFLIRGLTDQLFSLVKQELTQHNPADEELHKFFENLDAKSKDSLMKYPPDEMQEKLKYMFLQKHFSEEIRKKLNRQLVEFKNLRAQLFRGIDLKPFMFESRIRHGVKGHVPDTKDGRNKGPKGGGDRTFRGRKPERRPGVQRRDRPDA</sequence>
<keyword evidence="2" id="KW-0472">Membrane</keyword>
<evidence type="ECO:0000313" key="4">
    <source>
        <dbReference type="Proteomes" id="UP000318384"/>
    </source>
</evidence>
<feature type="compositionally biased region" description="Basic residues" evidence="1">
    <location>
        <begin position="1"/>
        <end position="13"/>
    </location>
</feature>
<evidence type="ECO:0000256" key="2">
    <source>
        <dbReference type="SAM" id="Phobius"/>
    </source>
</evidence>
<keyword evidence="2" id="KW-1133">Transmembrane helix</keyword>
<feature type="transmembrane region" description="Helical" evidence="2">
    <location>
        <begin position="31"/>
        <end position="50"/>
    </location>
</feature>
<name>A0A517X3S8_9PLAN</name>
<evidence type="ECO:0000256" key="1">
    <source>
        <dbReference type="SAM" id="MobiDB-lite"/>
    </source>
</evidence>
<keyword evidence="2" id="KW-0812">Transmembrane</keyword>
<dbReference type="RefSeq" id="WP_145180155.1">
    <property type="nucleotide sequence ID" value="NZ_CP037422.1"/>
</dbReference>
<evidence type="ECO:0000313" key="3">
    <source>
        <dbReference type="EMBL" id="QDU12160.1"/>
    </source>
</evidence>
<keyword evidence="4" id="KW-1185">Reference proteome</keyword>
<dbReference type="EMBL" id="CP037422">
    <property type="protein sequence ID" value="QDU12160.1"/>
    <property type="molecule type" value="Genomic_DNA"/>
</dbReference>
<dbReference type="AlphaFoldDB" id="A0A517X3S8"/>
<proteinExistence type="predicted"/>
<organism evidence="3 4">
    <name type="scientific">Gimesia aquarii</name>
    <dbReference type="NCBI Taxonomy" id="2527964"/>
    <lineage>
        <taxon>Bacteria</taxon>
        <taxon>Pseudomonadati</taxon>
        <taxon>Planctomycetota</taxon>
        <taxon>Planctomycetia</taxon>
        <taxon>Planctomycetales</taxon>
        <taxon>Planctomycetaceae</taxon>
        <taxon>Gimesia</taxon>
    </lineage>
</organism>
<reference evidence="3 4" key="1">
    <citation type="submission" date="2019-03" db="EMBL/GenBank/DDBJ databases">
        <title>Deep-cultivation of Planctomycetes and their phenomic and genomic characterization uncovers novel biology.</title>
        <authorList>
            <person name="Wiegand S."/>
            <person name="Jogler M."/>
            <person name="Boedeker C."/>
            <person name="Pinto D."/>
            <person name="Vollmers J."/>
            <person name="Rivas-Marin E."/>
            <person name="Kohn T."/>
            <person name="Peeters S.H."/>
            <person name="Heuer A."/>
            <person name="Rast P."/>
            <person name="Oberbeckmann S."/>
            <person name="Bunk B."/>
            <person name="Jeske O."/>
            <person name="Meyerdierks A."/>
            <person name="Storesund J.E."/>
            <person name="Kallscheuer N."/>
            <person name="Luecker S."/>
            <person name="Lage O.M."/>
            <person name="Pohl T."/>
            <person name="Merkel B.J."/>
            <person name="Hornburger P."/>
            <person name="Mueller R.-W."/>
            <person name="Bruemmer F."/>
            <person name="Labrenz M."/>
            <person name="Spormann A.M."/>
            <person name="Op den Camp H."/>
            <person name="Overmann J."/>
            <person name="Amann R."/>
            <person name="Jetten M.S.M."/>
            <person name="Mascher T."/>
            <person name="Medema M.H."/>
            <person name="Devos D.P."/>
            <person name="Kaster A.-K."/>
            <person name="Ovreas L."/>
            <person name="Rohde M."/>
            <person name="Galperin M.Y."/>
            <person name="Jogler C."/>
        </authorList>
    </citation>
    <scope>NUCLEOTIDE SEQUENCE [LARGE SCALE GENOMIC DNA]</scope>
    <source>
        <strain evidence="3 4">V202</strain>
    </source>
</reference>
<feature type="region of interest" description="Disordered" evidence="1">
    <location>
        <begin position="1"/>
        <end position="24"/>
    </location>
</feature>
<feature type="compositionally biased region" description="Basic and acidic residues" evidence="1">
    <location>
        <begin position="398"/>
        <end position="418"/>
    </location>
</feature>
<dbReference type="OrthoDB" id="253103at2"/>
<protein>
    <submittedName>
        <fullName evidence="3">Uncharacterized protein</fullName>
    </submittedName>
</protein>
<gene>
    <name evidence="3" type="ORF">V202x_55850</name>
</gene>
<accession>A0A517X3S8</accession>
<feature type="compositionally biased region" description="Basic and acidic residues" evidence="1">
    <location>
        <begin position="425"/>
        <end position="437"/>
    </location>
</feature>